<dbReference type="EMBL" id="RBDX01000004">
    <property type="protein sequence ID" value="RKN10966.1"/>
    <property type="molecule type" value="Genomic_DNA"/>
</dbReference>
<keyword evidence="6" id="KW-1185">Reference proteome</keyword>
<dbReference type="InterPro" id="IPR041522">
    <property type="entry name" value="CdaR_GGDEF"/>
</dbReference>
<dbReference type="Proteomes" id="UP000268652">
    <property type="component" value="Unassembled WGS sequence"/>
</dbReference>
<dbReference type="Gene3D" id="1.10.10.2840">
    <property type="entry name" value="PucR C-terminal helix-turn-helix domain"/>
    <property type="match status" value="1"/>
</dbReference>
<dbReference type="InterPro" id="IPR042070">
    <property type="entry name" value="PucR_C-HTH_sf"/>
</dbReference>
<comment type="caution">
    <text evidence="4">The sequence shown here is derived from an EMBL/GenBank/DDBJ whole genome shotgun (WGS) entry which is preliminary data.</text>
</comment>
<evidence type="ECO:0000313" key="7">
    <source>
        <dbReference type="Proteomes" id="UP000275024"/>
    </source>
</evidence>
<dbReference type="EMBL" id="RBDY01000004">
    <property type="protein sequence ID" value="RKN25229.1"/>
    <property type="molecule type" value="Genomic_DNA"/>
</dbReference>
<comment type="similarity">
    <text evidence="1">Belongs to the CdaR family.</text>
</comment>
<evidence type="ECO:0000313" key="6">
    <source>
        <dbReference type="Proteomes" id="UP000268652"/>
    </source>
</evidence>
<dbReference type="Pfam" id="PF13556">
    <property type="entry name" value="HTH_30"/>
    <property type="match status" value="1"/>
</dbReference>
<proteinExistence type="inferred from homology"/>
<dbReference type="PANTHER" id="PTHR33744">
    <property type="entry name" value="CARBOHYDRATE DIACID REGULATOR"/>
    <property type="match status" value="1"/>
</dbReference>
<gene>
    <name evidence="5" type="ORF">D7318_08330</name>
    <name evidence="4" type="ORF">D7319_07475</name>
</gene>
<evidence type="ECO:0000313" key="5">
    <source>
        <dbReference type="EMBL" id="RKN25229.1"/>
    </source>
</evidence>
<evidence type="ECO:0000256" key="1">
    <source>
        <dbReference type="ARBA" id="ARBA00006754"/>
    </source>
</evidence>
<name>A0A3A9WT57_9ACTN</name>
<evidence type="ECO:0000259" key="3">
    <source>
        <dbReference type="Pfam" id="PF17853"/>
    </source>
</evidence>
<dbReference type="Pfam" id="PF17853">
    <property type="entry name" value="GGDEF_2"/>
    <property type="match status" value="1"/>
</dbReference>
<dbReference type="OrthoDB" id="8026818at2"/>
<feature type="domain" description="PucR C-terminal helix-turn-helix" evidence="2">
    <location>
        <begin position="512"/>
        <end position="567"/>
    </location>
</feature>
<accession>A0A3A9WT57</accession>
<organism evidence="4 7">
    <name type="scientific">Streptomyces radicis</name>
    <dbReference type="NCBI Taxonomy" id="1750517"/>
    <lineage>
        <taxon>Bacteria</taxon>
        <taxon>Bacillati</taxon>
        <taxon>Actinomycetota</taxon>
        <taxon>Actinomycetes</taxon>
        <taxon>Kitasatosporales</taxon>
        <taxon>Streptomycetaceae</taxon>
        <taxon>Streptomyces</taxon>
    </lineage>
</organism>
<dbReference type="AlphaFoldDB" id="A0A3A9WT57"/>
<protein>
    <recommendedName>
        <fullName evidence="8">PucR family transcriptional regulator</fullName>
    </recommendedName>
</protein>
<dbReference type="InterPro" id="IPR025736">
    <property type="entry name" value="PucR_C-HTH_dom"/>
</dbReference>
<sequence>MAHGVPHMSPMTVESLLAEPVLRGRLLGGKAGLRRTVSWCLPLAELPRGPGSGHRPSGAAGDDLAGIAVYAAAAQLVAAPDPRLLLAGFAQRGAAAVLARARAATEPDLAPLMRAADSAGLPLVRLAPEADYHAIGRLVAVKAIADSAHVLEYSVRVHRTLGEVFASGSGLPALARSMATLSGGAVLITDQHGELLARAERDRAASDEEWRGLAHAVHRRAAEGATAEPEPRGSGRHHVAARDLAVDAPWGERLHVVRAPVSVAGEPYGTVAVVEPALPPDAHDLAQHRVIVEQGAPLVASEILRQRSVTEAEERSRDDFVDTLVHGRFTDPHALQARSRHHRFDMESRHAVFVVPVPSADAARAQALQRSVAAARGKGFTMAALMGQLIVVVAEFAAEADAPSDARAERDALRRFGRQLHRLVADRTGGAAQVAHGRVAQGAAGVAASFREARTALELSRRVRVPEVCGYDELRVFAAVEEAAASPQGRAFAREVLEPLRRADGQTGNLEEVVLAYIAESGNLNAAARRLRLHRNTMLYKLERASRALQMDVRSSETQFTVWLAHRIQTLDDSLRALRAELSPPA</sequence>
<evidence type="ECO:0008006" key="8">
    <source>
        <dbReference type="Google" id="ProtNLM"/>
    </source>
</evidence>
<dbReference type="Proteomes" id="UP000275024">
    <property type="component" value="Unassembled WGS sequence"/>
</dbReference>
<feature type="domain" description="CdaR GGDEF-like" evidence="3">
    <location>
        <begin position="327"/>
        <end position="459"/>
    </location>
</feature>
<reference evidence="6 7" key="1">
    <citation type="submission" date="2018-09" db="EMBL/GenBank/DDBJ databases">
        <title>Streptomyces sp. nov. DS1-2, an endophytic actinomycete isolated from roots of Dendrobium scabrilingue.</title>
        <authorList>
            <person name="Kuncharoen N."/>
            <person name="Kudo T."/>
            <person name="Ohkuma M."/>
            <person name="Yuki M."/>
            <person name="Tanasupawat S."/>
        </authorList>
    </citation>
    <scope>NUCLEOTIDE SEQUENCE [LARGE SCALE GENOMIC DNA]</scope>
    <source>
        <strain evidence="4 7">AZ1-7</strain>
        <strain evidence="5 6">DS1-2</strain>
    </source>
</reference>
<evidence type="ECO:0000259" key="2">
    <source>
        <dbReference type="Pfam" id="PF13556"/>
    </source>
</evidence>
<evidence type="ECO:0000313" key="4">
    <source>
        <dbReference type="EMBL" id="RKN10966.1"/>
    </source>
</evidence>
<dbReference type="PANTHER" id="PTHR33744:SF7">
    <property type="entry name" value="PUCR FAMILY TRANSCRIPTIONAL REGULATOR"/>
    <property type="match status" value="1"/>
</dbReference>
<dbReference type="InterPro" id="IPR051448">
    <property type="entry name" value="CdaR-like_regulators"/>
</dbReference>